<proteinExistence type="predicted"/>
<dbReference type="GO" id="GO:0003677">
    <property type="term" value="F:DNA binding"/>
    <property type="evidence" value="ECO:0007669"/>
    <property type="project" value="InterPro"/>
</dbReference>
<dbReference type="InterPro" id="IPR010982">
    <property type="entry name" value="Lambda_DNA-bd_dom_sf"/>
</dbReference>
<evidence type="ECO:0000313" key="3">
    <source>
        <dbReference type="Proteomes" id="UP000578352"/>
    </source>
</evidence>
<dbReference type="InterPro" id="IPR001387">
    <property type="entry name" value="Cro/C1-type_HTH"/>
</dbReference>
<dbReference type="PROSITE" id="PS50943">
    <property type="entry name" value="HTH_CROC1"/>
    <property type="match status" value="1"/>
</dbReference>
<comment type="caution">
    <text evidence="2">The sequence shown here is derived from an EMBL/GenBank/DDBJ whole genome shotgun (WGS) entry which is preliminary data.</text>
</comment>
<dbReference type="CDD" id="cd00093">
    <property type="entry name" value="HTH_XRE"/>
    <property type="match status" value="1"/>
</dbReference>
<dbReference type="Gene3D" id="1.10.260.40">
    <property type="entry name" value="lambda repressor-like DNA-binding domains"/>
    <property type="match status" value="1"/>
</dbReference>
<sequence>MGINLLRDLGYADDSVVAKKARESARIYEDVINGLVACREEAGLKQKEVAKRMGTQQSAVSELENLASDARFSTILRYAHAVGAEIDIEITPAGKAYHSEKPDWVSLRVNHSGGLRVVEPPQTSTWKTFRSEPVNVANFRPVAAGTAA</sequence>
<dbReference type="SMART" id="SM00530">
    <property type="entry name" value="HTH_XRE"/>
    <property type="match status" value="1"/>
</dbReference>
<name>A0A853CY88_9MICO</name>
<organism evidence="2 3">
    <name type="scientific">Leifsonia shinshuensis</name>
    <dbReference type="NCBI Taxonomy" id="150026"/>
    <lineage>
        <taxon>Bacteria</taxon>
        <taxon>Bacillati</taxon>
        <taxon>Actinomycetota</taxon>
        <taxon>Actinomycetes</taxon>
        <taxon>Micrococcales</taxon>
        <taxon>Microbacteriaceae</taxon>
        <taxon>Leifsonia</taxon>
    </lineage>
</organism>
<dbReference type="SUPFAM" id="SSF47413">
    <property type="entry name" value="lambda repressor-like DNA-binding domains"/>
    <property type="match status" value="1"/>
</dbReference>
<reference evidence="2 3" key="1">
    <citation type="submission" date="2020-07" db="EMBL/GenBank/DDBJ databases">
        <title>Sequencing the genomes of 1000 actinobacteria strains.</title>
        <authorList>
            <person name="Klenk H.-P."/>
        </authorList>
    </citation>
    <scope>NUCLEOTIDE SEQUENCE [LARGE SCALE GENOMIC DNA]</scope>
    <source>
        <strain evidence="2 3">DSM 15165</strain>
    </source>
</reference>
<protein>
    <submittedName>
        <fullName evidence="2">Transcriptional regulator with XRE-family HTH domain</fullName>
    </submittedName>
</protein>
<dbReference type="EMBL" id="JACCFL010000001">
    <property type="protein sequence ID" value="NYJ24883.1"/>
    <property type="molecule type" value="Genomic_DNA"/>
</dbReference>
<evidence type="ECO:0000313" key="2">
    <source>
        <dbReference type="EMBL" id="NYJ24883.1"/>
    </source>
</evidence>
<evidence type="ECO:0000259" key="1">
    <source>
        <dbReference type="PROSITE" id="PS50943"/>
    </source>
</evidence>
<feature type="domain" description="HTH cro/C1-type" evidence="1">
    <location>
        <begin position="35"/>
        <end position="90"/>
    </location>
</feature>
<dbReference type="Pfam" id="PF01381">
    <property type="entry name" value="HTH_3"/>
    <property type="match status" value="1"/>
</dbReference>
<gene>
    <name evidence="2" type="ORF">HNR13_003170</name>
</gene>
<dbReference type="RefSeq" id="WP_179607309.1">
    <property type="nucleotide sequence ID" value="NZ_BAABEH010000001.1"/>
</dbReference>
<dbReference type="Proteomes" id="UP000578352">
    <property type="component" value="Unassembled WGS sequence"/>
</dbReference>
<dbReference type="AlphaFoldDB" id="A0A853CY88"/>
<accession>A0A853CY88</accession>